<feature type="compositionally biased region" description="Low complexity" evidence="1">
    <location>
        <begin position="44"/>
        <end position="58"/>
    </location>
</feature>
<feature type="transmembrane region" description="Helical" evidence="2">
    <location>
        <begin position="6"/>
        <end position="29"/>
    </location>
</feature>
<evidence type="ECO:0000313" key="3">
    <source>
        <dbReference type="EMBL" id="PIP73922.1"/>
    </source>
</evidence>
<dbReference type="EMBL" id="PCTL01000002">
    <property type="protein sequence ID" value="PIP73922.1"/>
    <property type="molecule type" value="Genomic_DNA"/>
</dbReference>
<dbReference type="AlphaFoldDB" id="A0A2H0CVI2"/>
<keyword evidence="2" id="KW-0472">Membrane</keyword>
<gene>
    <name evidence="3" type="ORF">COW88_00440</name>
</gene>
<evidence type="ECO:0000256" key="2">
    <source>
        <dbReference type="SAM" id="Phobius"/>
    </source>
</evidence>
<sequence>MQRGFIQIPFLIAILIGIVVLGGTGYVAYEVGQKSPQNASEPVAATTTATNNSSATTTDDADDQLTEFELLKNEVENLKKTGTPVPIKTALPPAQPVQTQAQNKNVASVSDYKQQTTAILNGAKDNLVRIQSFSKNSTGFIKKEKDFLQQFANAIPLNTGSTLDETYGLLYDYCLSSIKVLSEKQVYFETTAPNILQNEINQINQTIASIQSDTKPVSFDTMQSFQITYFSTNRFENYLGAIQDAQNSTKEKISEIDNFIGLVLDKVRAYIDQNTSSYSSPVQYTSPIITLPSLPQTTRCTISGDGGVGLQAYVNCTTGSF</sequence>
<evidence type="ECO:0000256" key="1">
    <source>
        <dbReference type="SAM" id="MobiDB-lite"/>
    </source>
</evidence>
<evidence type="ECO:0000313" key="4">
    <source>
        <dbReference type="Proteomes" id="UP000230638"/>
    </source>
</evidence>
<feature type="region of interest" description="Disordered" evidence="1">
    <location>
        <begin position="37"/>
        <end position="59"/>
    </location>
</feature>
<comment type="caution">
    <text evidence="3">The sequence shown here is derived from an EMBL/GenBank/DDBJ whole genome shotgun (WGS) entry which is preliminary data.</text>
</comment>
<keyword evidence="2" id="KW-1133">Transmembrane helix</keyword>
<protein>
    <submittedName>
        <fullName evidence="3">Uncharacterized protein</fullName>
    </submittedName>
</protein>
<keyword evidence="2" id="KW-0812">Transmembrane</keyword>
<proteinExistence type="predicted"/>
<organism evidence="3 4">
    <name type="scientific">Candidatus Lloydbacteria bacterium CG22_combo_CG10-13_8_21_14_all_47_15</name>
    <dbReference type="NCBI Taxonomy" id="1974635"/>
    <lineage>
        <taxon>Bacteria</taxon>
        <taxon>Candidatus Lloydiibacteriota</taxon>
    </lineage>
</organism>
<accession>A0A2H0CVI2</accession>
<name>A0A2H0CVI2_9BACT</name>
<dbReference type="Proteomes" id="UP000230638">
    <property type="component" value="Unassembled WGS sequence"/>
</dbReference>
<reference evidence="3 4" key="1">
    <citation type="submission" date="2017-09" db="EMBL/GenBank/DDBJ databases">
        <title>Depth-based differentiation of microbial function through sediment-hosted aquifers and enrichment of novel symbionts in the deep terrestrial subsurface.</title>
        <authorList>
            <person name="Probst A.J."/>
            <person name="Ladd B."/>
            <person name="Jarett J.K."/>
            <person name="Geller-Mcgrath D.E."/>
            <person name="Sieber C.M."/>
            <person name="Emerson J.B."/>
            <person name="Anantharaman K."/>
            <person name="Thomas B.C."/>
            <person name="Malmstrom R."/>
            <person name="Stieglmeier M."/>
            <person name="Klingl A."/>
            <person name="Woyke T."/>
            <person name="Ryan C.M."/>
            <person name="Banfield J.F."/>
        </authorList>
    </citation>
    <scope>NUCLEOTIDE SEQUENCE [LARGE SCALE GENOMIC DNA]</scope>
    <source>
        <strain evidence="3">CG22_combo_CG10-13_8_21_14_all_47_15</strain>
    </source>
</reference>